<proteinExistence type="predicted"/>
<gene>
    <name evidence="1" type="ORF">ACFO1V_14075</name>
</gene>
<dbReference type="Proteomes" id="UP001596042">
    <property type="component" value="Unassembled WGS sequence"/>
</dbReference>
<dbReference type="EMBL" id="JBHSEL010000124">
    <property type="protein sequence ID" value="MFC4626316.1"/>
    <property type="molecule type" value="Genomic_DNA"/>
</dbReference>
<evidence type="ECO:0000313" key="2">
    <source>
        <dbReference type="Proteomes" id="UP001596042"/>
    </source>
</evidence>
<organism evidence="1 2">
    <name type="scientific">Daeguia caeni</name>
    <dbReference type="NCBI Taxonomy" id="439612"/>
    <lineage>
        <taxon>Bacteria</taxon>
        <taxon>Pseudomonadati</taxon>
        <taxon>Pseudomonadota</taxon>
        <taxon>Alphaproteobacteria</taxon>
        <taxon>Hyphomicrobiales</taxon>
        <taxon>Brucellaceae</taxon>
        <taxon>Daeguia</taxon>
    </lineage>
</organism>
<comment type="caution">
    <text evidence="1">The sequence shown here is derived from an EMBL/GenBank/DDBJ whole genome shotgun (WGS) entry which is preliminary data.</text>
</comment>
<dbReference type="RefSeq" id="WP_374831186.1">
    <property type="nucleotide sequence ID" value="NZ_JBHEEZ010000007.1"/>
</dbReference>
<name>A0ABV9H9S9_9HYPH</name>
<protein>
    <submittedName>
        <fullName evidence="1">Uncharacterized protein</fullName>
    </submittedName>
</protein>
<keyword evidence="2" id="KW-1185">Reference proteome</keyword>
<evidence type="ECO:0000313" key="1">
    <source>
        <dbReference type="EMBL" id="MFC4626316.1"/>
    </source>
</evidence>
<reference evidence="2" key="1">
    <citation type="journal article" date="2019" name="Int. J. Syst. Evol. Microbiol.">
        <title>The Global Catalogue of Microorganisms (GCM) 10K type strain sequencing project: providing services to taxonomists for standard genome sequencing and annotation.</title>
        <authorList>
            <consortium name="The Broad Institute Genomics Platform"/>
            <consortium name="The Broad Institute Genome Sequencing Center for Infectious Disease"/>
            <person name="Wu L."/>
            <person name="Ma J."/>
        </authorList>
    </citation>
    <scope>NUCLEOTIDE SEQUENCE [LARGE SCALE GENOMIC DNA]</scope>
    <source>
        <strain evidence="2">CGMCC 1.15731</strain>
    </source>
</reference>
<sequence>MLKSYLVVKGVLNGLSRLIRIIIVLLQGSGTCDGIMSRAMSQPVFDM</sequence>
<accession>A0ABV9H9S9</accession>